<name>M5UEP8_9BACT</name>
<dbReference type="EMBL" id="ANOH01000155">
    <property type="protein sequence ID" value="EMI56321.1"/>
    <property type="molecule type" value="Genomic_DNA"/>
</dbReference>
<sequence length="56" mass="6064">MITTDIGSPRRWTPVNEAAPDTESHAESNCCEGGRVHLSQEGSILLPTRIVDTASR</sequence>
<dbReference type="Proteomes" id="UP000011885">
    <property type="component" value="Unassembled WGS sequence"/>
</dbReference>
<organism evidence="2 3">
    <name type="scientific">Rhodopirellula sallentina SM41</name>
    <dbReference type="NCBI Taxonomy" id="1263870"/>
    <lineage>
        <taxon>Bacteria</taxon>
        <taxon>Pseudomonadati</taxon>
        <taxon>Planctomycetota</taxon>
        <taxon>Planctomycetia</taxon>
        <taxon>Pirellulales</taxon>
        <taxon>Pirellulaceae</taxon>
        <taxon>Rhodopirellula</taxon>
    </lineage>
</organism>
<dbReference type="PATRIC" id="fig|1263870.3.peg.2385"/>
<accession>M5UEP8</accession>
<protein>
    <submittedName>
        <fullName evidence="2">Uncharacterized protein</fullName>
    </submittedName>
</protein>
<dbReference type="AlphaFoldDB" id="M5UEP8"/>
<evidence type="ECO:0000313" key="2">
    <source>
        <dbReference type="EMBL" id="EMI56321.1"/>
    </source>
</evidence>
<comment type="caution">
    <text evidence="2">The sequence shown here is derived from an EMBL/GenBank/DDBJ whole genome shotgun (WGS) entry which is preliminary data.</text>
</comment>
<proteinExistence type="predicted"/>
<evidence type="ECO:0000256" key="1">
    <source>
        <dbReference type="SAM" id="MobiDB-lite"/>
    </source>
</evidence>
<feature type="region of interest" description="Disordered" evidence="1">
    <location>
        <begin position="1"/>
        <end position="29"/>
    </location>
</feature>
<gene>
    <name evidence="2" type="ORF">RSSM_02239</name>
</gene>
<evidence type="ECO:0000313" key="3">
    <source>
        <dbReference type="Proteomes" id="UP000011885"/>
    </source>
</evidence>
<keyword evidence="3" id="KW-1185">Reference proteome</keyword>
<reference evidence="2 3" key="1">
    <citation type="journal article" date="2013" name="Mar. Genomics">
        <title>Expression of sulfatases in Rhodopirellula baltica and the diversity of sulfatases in the genus Rhodopirellula.</title>
        <authorList>
            <person name="Wegner C.E."/>
            <person name="Richter-Heitmann T."/>
            <person name="Klindworth A."/>
            <person name="Klockow C."/>
            <person name="Richter M."/>
            <person name="Achstetter T."/>
            <person name="Glockner F.O."/>
            <person name="Harder J."/>
        </authorList>
    </citation>
    <scope>NUCLEOTIDE SEQUENCE [LARGE SCALE GENOMIC DNA]</scope>
    <source>
        <strain evidence="2 3">SM41</strain>
    </source>
</reference>